<reference evidence="12" key="1">
    <citation type="submission" date="2016-10" db="EMBL/GenBank/DDBJ databases">
        <authorList>
            <person name="Varghese N."/>
            <person name="Submissions S."/>
        </authorList>
    </citation>
    <scope>NUCLEOTIDE SEQUENCE [LARGE SCALE GENOMIC DNA]</scope>
    <source>
        <strain evidence="12">IBRC-M 10760</strain>
    </source>
</reference>
<keyword evidence="12" id="KW-1185">Reference proteome</keyword>
<sequence>MTDDIRVLVVDDSEFFAEMTAETLSEEHGMESHRATGADEAMDVLADAEIDCIVSDYEMPGPNGLELMEMVGAEHGDIPFILLTGRGTEEIASEAISAGVDDYILKLEVVEDQQYQQLANRITSAVDQQRTQQRYELLVDNTPDVVAQVEQDGEIVAANPAMAALAGVGRDSLRGAALTEQFPETGESWLAAGQAVLETGESRTFESEIDGRHFHNIVVPVDIRTERDTFQLIARDVTERTERAQELKRKNERLDRFASMVSHDLQGPLDIATMNAKLLAEEFDENPEELDAIQRSHDRMERLIEDVLTLARQGDTVDDPVATTIGTAAKKVWPYVDAEGTDLVVETDAEIMADDARLQELLSNLFRNATTHGGADTVRVGTFADGSSDDEASIAFYVADDGSGIPKDDYETVFETGFSTAGDGTGFGLAIVDQIADAHGWTVGVCESGAGGARFDVTGVDPA</sequence>
<dbReference type="InterPro" id="IPR036890">
    <property type="entry name" value="HATPase_C_sf"/>
</dbReference>
<dbReference type="InterPro" id="IPR011006">
    <property type="entry name" value="CheY-like_superfamily"/>
</dbReference>
<comment type="catalytic activity">
    <reaction evidence="1">
        <text>ATP + protein L-histidine = ADP + protein N-phospho-L-histidine.</text>
        <dbReference type="EC" id="2.7.13.3"/>
    </reaction>
</comment>
<dbReference type="InterPro" id="IPR036097">
    <property type="entry name" value="HisK_dim/P_sf"/>
</dbReference>
<keyword evidence="3 7" id="KW-0597">Phosphoprotein</keyword>
<organism evidence="11 12">
    <name type="scientific">Halorientalis regularis</name>
    <dbReference type="NCBI Taxonomy" id="660518"/>
    <lineage>
        <taxon>Archaea</taxon>
        <taxon>Methanobacteriati</taxon>
        <taxon>Methanobacteriota</taxon>
        <taxon>Stenosarchaea group</taxon>
        <taxon>Halobacteria</taxon>
        <taxon>Halobacteriales</taxon>
        <taxon>Haloarculaceae</taxon>
        <taxon>Halorientalis</taxon>
    </lineage>
</organism>
<evidence type="ECO:0000259" key="9">
    <source>
        <dbReference type="PROSITE" id="PS50110"/>
    </source>
</evidence>
<dbReference type="GO" id="GO:0000155">
    <property type="term" value="F:phosphorelay sensor kinase activity"/>
    <property type="evidence" value="ECO:0007669"/>
    <property type="project" value="InterPro"/>
</dbReference>
<dbReference type="SMART" id="SM00387">
    <property type="entry name" value="HATPase_c"/>
    <property type="match status" value="1"/>
</dbReference>
<dbReference type="Gene3D" id="3.30.450.20">
    <property type="entry name" value="PAS domain"/>
    <property type="match status" value="1"/>
</dbReference>
<dbReference type="PRINTS" id="PR00344">
    <property type="entry name" value="BCTRLSENSOR"/>
</dbReference>
<dbReference type="SUPFAM" id="SSF47384">
    <property type="entry name" value="Homodimeric domain of signal transducing histidine kinase"/>
    <property type="match status" value="1"/>
</dbReference>
<dbReference type="EC" id="2.7.13.3" evidence="2"/>
<dbReference type="SUPFAM" id="SSF55785">
    <property type="entry name" value="PYP-like sensor domain (PAS domain)"/>
    <property type="match status" value="1"/>
</dbReference>
<protein>
    <recommendedName>
        <fullName evidence="2">histidine kinase</fullName>
        <ecNumber evidence="2">2.7.13.3</ecNumber>
    </recommendedName>
</protein>
<dbReference type="InterPro" id="IPR003661">
    <property type="entry name" value="HisK_dim/P_dom"/>
</dbReference>
<feature type="domain" description="Response regulatory" evidence="9">
    <location>
        <begin position="6"/>
        <end position="121"/>
    </location>
</feature>
<dbReference type="Proteomes" id="UP000199076">
    <property type="component" value="Unassembled WGS sequence"/>
</dbReference>
<accession>A0A1G7FS37</accession>
<dbReference type="OrthoDB" id="8127at2157"/>
<dbReference type="AlphaFoldDB" id="A0A1G7FS37"/>
<feature type="domain" description="PAS" evidence="10">
    <location>
        <begin position="131"/>
        <end position="175"/>
    </location>
</feature>
<dbReference type="SUPFAM" id="SSF52172">
    <property type="entry name" value="CheY-like"/>
    <property type="match status" value="1"/>
</dbReference>
<dbReference type="Gene3D" id="3.30.565.10">
    <property type="entry name" value="Histidine kinase-like ATPase, C-terminal domain"/>
    <property type="match status" value="1"/>
</dbReference>
<dbReference type="PANTHER" id="PTHR43711">
    <property type="entry name" value="TWO-COMPONENT HISTIDINE KINASE"/>
    <property type="match status" value="1"/>
</dbReference>
<dbReference type="InterPro" id="IPR001789">
    <property type="entry name" value="Sig_transdc_resp-reg_receiver"/>
</dbReference>
<proteinExistence type="predicted"/>
<dbReference type="SMART" id="SM00448">
    <property type="entry name" value="REC"/>
    <property type="match status" value="1"/>
</dbReference>
<feature type="modified residue" description="4-aspartylphosphate" evidence="7">
    <location>
        <position position="56"/>
    </location>
</feature>
<dbReference type="PROSITE" id="PS50112">
    <property type="entry name" value="PAS"/>
    <property type="match status" value="1"/>
</dbReference>
<dbReference type="InterPro" id="IPR005467">
    <property type="entry name" value="His_kinase_dom"/>
</dbReference>
<dbReference type="CDD" id="cd00156">
    <property type="entry name" value="REC"/>
    <property type="match status" value="1"/>
</dbReference>
<dbReference type="NCBIfam" id="TIGR00229">
    <property type="entry name" value="sensory_box"/>
    <property type="match status" value="1"/>
</dbReference>
<dbReference type="InterPro" id="IPR000014">
    <property type="entry name" value="PAS"/>
</dbReference>
<evidence type="ECO:0000256" key="2">
    <source>
        <dbReference type="ARBA" id="ARBA00012438"/>
    </source>
</evidence>
<keyword evidence="4" id="KW-0808">Transferase</keyword>
<dbReference type="InterPro" id="IPR050736">
    <property type="entry name" value="Sensor_HK_Regulatory"/>
</dbReference>
<dbReference type="Pfam" id="PF00512">
    <property type="entry name" value="HisKA"/>
    <property type="match status" value="1"/>
</dbReference>
<dbReference type="CDD" id="cd00075">
    <property type="entry name" value="HATPase"/>
    <property type="match status" value="1"/>
</dbReference>
<evidence type="ECO:0000256" key="6">
    <source>
        <dbReference type="ARBA" id="ARBA00023012"/>
    </source>
</evidence>
<keyword evidence="6" id="KW-0902">Two-component regulatory system</keyword>
<dbReference type="SMART" id="SM00388">
    <property type="entry name" value="HisKA"/>
    <property type="match status" value="1"/>
</dbReference>
<evidence type="ECO:0000256" key="7">
    <source>
        <dbReference type="PROSITE-ProRule" id="PRU00169"/>
    </source>
</evidence>
<dbReference type="Pfam" id="PF00072">
    <property type="entry name" value="Response_reg"/>
    <property type="match status" value="1"/>
</dbReference>
<dbReference type="SMART" id="SM00091">
    <property type="entry name" value="PAS"/>
    <property type="match status" value="1"/>
</dbReference>
<evidence type="ECO:0000256" key="4">
    <source>
        <dbReference type="ARBA" id="ARBA00022679"/>
    </source>
</evidence>
<feature type="domain" description="Histidine kinase" evidence="8">
    <location>
        <begin position="260"/>
        <end position="458"/>
    </location>
</feature>
<dbReference type="RefSeq" id="WP_092687050.1">
    <property type="nucleotide sequence ID" value="NZ_FNBK01000001.1"/>
</dbReference>
<dbReference type="Pfam" id="PF08448">
    <property type="entry name" value="PAS_4"/>
    <property type="match status" value="1"/>
</dbReference>
<evidence type="ECO:0000256" key="5">
    <source>
        <dbReference type="ARBA" id="ARBA00022777"/>
    </source>
</evidence>
<dbReference type="EMBL" id="FNBK01000001">
    <property type="protein sequence ID" value="SDE78698.1"/>
    <property type="molecule type" value="Genomic_DNA"/>
</dbReference>
<evidence type="ECO:0000256" key="3">
    <source>
        <dbReference type="ARBA" id="ARBA00022553"/>
    </source>
</evidence>
<evidence type="ECO:0000313" key="11">
    <source>
        <dbReference type="EMBL" id="SDE78698.1"/>
    </source>
</evidence>
<dbReference type="InterPro" id="IPR013656">
    <property type="entry name" value="PAS_4"/>
</dbReference>
<keyword evidence="5" id="KW-0418">Kinase</keyword>
<dbReference type="InterPro" id="IPR035965">
    <property type="entry name" value="PAS-like_dom_sf"/>
</dbReference>
<dbReference type="SUPFAM" id="SSF55874">
    <property type="entry name" value="ATPase domain of HSP90 chaperone/DNA topoisomerase II/histidine kinase"/>
    <property type="match status" value="1"/>
</dbReference>
<dbReference type="PROSITE" id="PS50109">
    <property type="entry name" value="HIS_KIN"/>
    <property type="match status" value="1"/>
</dbReference>
<evidence type="ECO:0000259" key="8">
    <source>
        <dbReference type="PROSITE" id="PS50109"/>
    </source>
</evidence>
<dbReference type="Gene3D" id="1.10.287.130">
    <property type="match status" value="1"/>
</dbReference>
<name>A0A1G7FS37_9EURY</name>
<dbReference type="Pfam" id="PF02518">
    <property type="entry name" value="HATPase_c"/>
    <property type="match status" value="1"/>
</dbReference>
<dbReference type="PROSITE" id="PS50110">
    <property type="entry name" value="RESPONSE_REGULATORY"/>
    <property type="match status" value="1"/>
</dbReference>
<dbReference type="Gene3D" id="3.40.50.2300">
    <property type="match status" value="1"/>
</dbReference>
<evidence type="ECO:0000259" key="10">
    <source>
        <dbReference type="PROSITE" id="PS50112"/>
    </source>
</evidence>
<dbReference type="InterPro" id="IPR004358">
    <property type="entry name" value="Sig_transdc_His_kin-like_C"/>
</dbReference>
<dbReference type="PANTHER" id="PTHR43711:SF1">
    <property type="entry name" value="HISTIDINE KINASE 1"/>
    <property type="match status" value="1"/>
</dbReference>
<dbReference type="InterPro" id="IPR003594">
    <property type="entry name" value="HATPase_dom"/>
</dbReference>
<gene>
    <name evidence="11" type="ORF">SAMN05216218_101322</name>
</gene>
<evidence type="ECO:0000313" key="12">
    <source>
        <dbReference type="Proteomes" id="UP000199076"/>
    </source>
</evidence>
<dbReference type="STRING" id="660518.SAMN05216218_101322"/>
<dbReference type="CDD" id="cd00082">
    <property type="entry name" value="HisKA"/>
    <property type="match status" value="1"/>
</dbReference>
<evidence type="ECO:0000256" key="1">
    <source>
        <dbReference type="ARBA" id="ARBA00000085"/>
    </source>
</evidence>